<keyword evidence="3" id="KW-1185">Reference proteome</keyword>
<gene>
    <name evidence="2" type="ORF">TeGR_g10659</name>
</gene>
<feature type="transmembrane region" description="Helical" evidence="1">
    <location>
        <begin position="555"/>
        <end position="578"/>
    </location>
</feature>
<feature type="transmembrane region" description="Helical" evidence="1">
    <location>
        <begin position="406"/>
        <end position="429"/>
    </location>
</feature>
<evidence type="ECO:0000313" key="3">
    <source>
        <dbReference type="Proteomes" id="UP001165060"/>
    </source>
</evidence>
<feature type="transmembrane region" description="Helical" evidence="1">
    <location>
        <begin position="640"/>
        <end position="668"/>
    </location>
</feature>
<name>A0ABQ6MCD2_9STRA</name>
<feature type="transmembrane region" description="Helical" evidence="1">
    <location>
        <begin position="506"/>
        <end position="528"/>
    </location>
</feature>
<evidence type="ECO:0000313" key="2">
    <source>
        <dbReference type="EMBL" id="GMI23643.1"/>
    </source>
</evidence>
<protein>
    <submittedName>
        <fullName evidence="2">Uncharacterized protein</fullName>
    </submittedName>
</protein>
<proteinExistence type="predicted"/>
<comment type="caution">
    <text evidence="2">The sequence shown here is derived from an EMBL/GenBank/DDBJ whole genome shotgun (WGS) entry which is preliminary data.</text>
</comment>
<keyword evidence="1" id="KW-0472">Membrane</keyword>
<reference evidence="2 3" key="1">
    <citation type="journal article" date="2023" name="Commun. Biol.">
        <title>Genome analysis of Parmales, the sister group of diatoms, reveals the evolutionary specialization of diatoms from phago-mixotrophs to photoautotrophs.</title>
        <authorList>
            <person name="Ban H."/>
            <person name="Sato S."/>
            <person name="Yoshikawa S."/>
            <person name="Yamada K."/>
            <person name="Nakamura Y."/>
            <person name="Ichinomiya M."/>
            <person name="Sato N."/>
            <person name="Blanc-Mathieu R."/>
            <person name="Endo H."/>
            <person name="Kuwata A."/>
            <person name="Ogata H."/>
        </authorList>
    </citation>
    <scope>NUCLEOTIDE SEQUENCE [LARGE SCALE GENOMIC DNA]</scope>
</reference>
<accession>A0ABQ6MCD2</accession>
<keyword evidence="1" id="KW-1133">Transmembrane helix</keyword>
<dbReference type="EMBL" id="BRYB01003974">
    <property type="protein sequence ID" value="GMI23643.1"/>
    <property type="molecule type" value="Genomic_DNA"/>
</dbReference>
<dbReference type="Proteomes" id="UP001165060">
    <property type="component" value="Unassembled WGS sequence"/>
</dbReference>
<keyword evidence="1" id="KW-0812">Transmembrane</keyword>
<feature type="transmembrane region" description="Helical" evidence="1">
    <location>
        <begin position="688"/>
        <end position="707"/>
    </location>
</feature>
<evidence type="ECO:0000256" key="1">
    <source>
        <dbReference type="SAM" id="Phobius"/>
    </source>
</evidence>
<organism evidence="2 3">
    <name type="scientific">Tetraparma gracilis</name>
    <dbReference type="NCBI Taxonomy" id="2962635"/>
    <lineage>
        <taxon>Eukaryota</taxon>
        <taxon>Sar</taxon>
        <taxon>Stramenopiles</taxon>
        <taxon>Ochrophyta</taxon>
        <taxon>Bolidophyceae</taxon>
        <taxon>Parmales</taxon>
        <taxon>Triparmaceae</taxon>
        <taxon>Tetraparma</taxon>
    </lineage>
</organism>
<sequence>MEGDNEPNDDKQYRSVGVDPDFYDMVDDNILSILLDACKPLFDLVSSSDSNPSAMKPADLLMSTANLIIAAGFKMKEQARQDMAEEDLGGGMFDEDVQDMRDFAAKVASEPQVYDVDERQQLDESLAFFNKPSSLKKYKTGTKLYDAEITDKGEIRAHMTLDVRAPPEQIVSYYMGHAQQFAKHNKSYGGGFGMGGRRNNHSIVAGGTLPMPQPFENRLIVLKILWEKLDNDTFFLLQVPSTHDSIPSPENVVRTTSMRLMKLTRIGPSLTKFFDELLYHVIRNQMRKGAVQTSFAVETPLVALTANEAGRISRSFIVVMMSNATPQSAVDEHIEKFLALRELDREYVWFRPMMEAIAMELMKDVAVGVKLRAGLGAGLSLMDMVSDSIIIRDLFTTPGKGPFAKALLACLAFNIAWQVVIVLAQSYGLKKNRLRTMLLESLAVVTFVKPGLDAWRVASGQEQQPGAIFSPLSEMAYSKGTEMFAEAIPGFVIQAVALVTSKEKSLVAVGSLLVSAMTTAMTAASSFYDIDTDPGGRKRNPDITGLVPDQARGKAFLVLLALSFCQVLAKGVAMALLAVTDIRTLLYYIVGDVGLSLAYKVATNDFHSYFPLPRAASFVLSLVVRIMYKTIADFTGSPLYRVPLLLGGTTYCFTLVTSQISVLVAVHLYNKNFEPGEGQEKLDADSTWKAATTMAIGWFFLFAYFVLRVAVPKKRWTLWSSMTGRQYVVESYTKGKSDEKKISIFRRNKILWEKEIGGQVREWTMANWATWEREKPEWFTAKAKSSVPDSYIPGEFLVGLGGANRVRRGSAAGSVRESFRAASVREDAEGPL</sequence>